<feature type="chain" id="PRO_5045556766" description="PepSY domain-containing protein" evidence="1">
    <location>
        <begin position="24"/>
        <end position="200"/>
    </location>
</feature>
<protein>
    <recommendedName>
        <fullName evidence="4">PepSY domain-containing protein</fullName>
    </recommendedName>
</protein>
<dbReference type="PROSITE" id="PS51257">
    <property type="entry name" value="PROKAR_LIPOPROTEIN"/>
    <property type="match status" value="1"/>
</dbReference>
<evidence type="ECO:0000313" key="3">
    <source>
        <dbReference type="Proteomes" id="UP000641206"/>
    </source>
</evidence>
<proteinExistence type="predicted"/>
<organism evidence="2 3">
    <name type="scientific">Oceanobacillus neutriphilus</name>
    <dbReference type="NCBI Taxonomy" id="531815"/>
    <lineage>
        <taxon>Bacteria</taxon>
        <taxon>Bacillati</taxon>
        <taxon>Bacillota</taxon>
        <taxon>Bacilli</taxon>
        <taxon>Bacillales</taxon>
        <taxon>Bacillaceae</taxon>
        <taxon>Oceanobacillus</taxon>
    </lineage>
</organism>
<accession>A0ABQ2NSK1</accession>
<dbReference type="EMBL" id="BMLW01000002">
    <property type="protein sequence ID" value="GGP08881.1"/>
    <property type="molecule type" value="Genomic_DNA"/>
</dbReference>
<gene>
    <name evidence="2" type="ORF">GCM10011346_10970</name>
</gene>
<keyword evidence="1" id="KW-0732">Signal</keyword>
<reference evidence="3" key="1">
    <citation type="journal article" date="2019" name="Int. J. Syst. Evol. Microbiol.">
        <title>The Global Catalogue of Microorganisms (GCM) 10K type strain sequencing project: providing services to taxonomists for standard genome sequencing and annotation.</title>
        <authorList>
            <consortium name="The Broad Institute Genomics Platform"/>
            <consortium name="The Broad Institute Genome Sequencing Center for Infectious Disease"/>
            <person name="Wu L."/>
            <person name="Ma J."/>
        </authorList>
    </citation>
    <scope>NUCLEOTIDE SEQUENCE [LARGE SCALE GENOMIC DNA]</scope>
    <source>
        <strain evidence="3">CGMCC 1.7693</strain>
    </source>
</reference>
<evidence type="ECO:0008006" key="4">
    <source>
        <dbReference type="Google" id="ProtNLM"/>
    </source>
</evidence>
<comment type="caution">
    <text evidence="2">The sequence shown here is derived from an EMBL/GenBank/DDBJ whole genome shotgun (WGS) entry which is preliminary data.</text>
</comment>
<evidence type="ECO:0000256" key="1">
    <source>
        <dbReference type="SAM" id="SignalP"/>
    </source>
</evidence>
<dbReference type="Proteomes" id="UP000641206">
    <property type="component" value="Unassembled WGS sequence"/>
</dbReference>
<feature type="signal peptide" evidence="1">
    <location>
        <begin position="1"/>
        <end position="23"/>
    </location>
</feature>
<dbReference type="RefSeq" id="WP_188733423.1">
    <property type="nucleotide sequence ID" value="NZ_BMLW01000002.1"/>
</dbReference>
<evidence type="ECO:0000313" key="2">
    <source>
        <dbReference type="EMBL" id="GGP08881.1"/>
    </source>
</evidence>
<name>A0ABQ2NSK1_9BACI</name>
<sequence length="200" mass="23059">MKKFYLLLFIILCLLLSSCNSQTNSSQDLPSNLTLNQAINLAYSDALDWNKKAKLIDATSIDSDEEQTGGDGKRRYWNITFGVPDTNDLFLVNIHDAKINEHAEFPNEGEVRTENYFVKDLSDIKYDSPELLEKAKEITELYPGDVFAKGYNFGLTTDPEKNLVLIKIVGWDEERKNMKYVLFNGENGELYDEFEREQYQ</sequence>
<keyword evidence="3" id="KW-1185">Reference proteome</keyword>